<sequence length="90" mass="9782">MATTDAGTAAIAPTGRLHQLLTRLDRLLGERYAFDVFAANSVNFGFMVTYRQTWTPQNYQVGDLVSTIPLAPKEIRRCSARTASASGSTS</sequence>
<protein>
    <submittedName>
        <fullName evidence="1">Uncharacterized protein</fullName>
    </submittedName>
</protein>
<reference evidence="2" key="1">
    <citation type="journal article" date="2019" name="Int. J. Syst. Evol. Microbiol.">
        <title>The Global Catalogue of Microorganisms (GCM) 10K type strain sequencing project: providing services to taxonomists for standard genome sequencing and annotation.</title>
        <authorList>
            <consortium name="The Broad Institute Genomics Platform"/>
            <consortium name="The Broad Institute Genome Sequencing Center for Infectious Disease"/>
            <person name="Wu L."/>
            <person name="Ma J."/>
        </authorList>
    </citation>
    <scope>NUCLEOTIDE SEQUENCE [LARGE SCALE GENOMIC DNA]</scope>
    <source>
        <strain evidence="2">JCM 17441</strain>
    </source>
</reference>
<dbReference type="EMBL" id="BAABAT010000022">
    <property type="protein sequence ID" value="GAA4255913.1"/>
    <property type="molecule type" value="Genomic_DNA"/>
</dbReference>
<accession>A0ABP8DHT3</accession>
<evidence type="ECO:0000313" key="2">
    <source>
        <dbReference type="Proteomes" id="UP001500620"/>
    </source>
</evidence>
<dbReference type="RefSeq" id="WP_345132928.1">
    <property type="nucleotide sequence ID" value="NZ_BAABAT010000022.1"/>
</dbReference>
<keyword evidence="2" id="KW-1185">Reference proteome</keyword>
<proteinExistence type="predicted"/>
<evidence type="ECO:0000313" key="1">
    <source>
        <dbReference type="EMBL" id="GAA4255913.1"/>
    </source>
</evidence>
<dbReference type="Proteomes" id="UP001500620">
    <property type="component" value="Unassembled WGS sequence"/>
</dbReference>
<comment type="caution">
    <text evidence="1">The sequence shown here is derived from an EMBL/GenBank/DDBJ whole genome shotgun (WGS) entry which is preliminary data.</text>
</comment>
<gene>
    <name evidence="1" type="ORF">GCM10022255_066660</name>
</gene>
<name>A0ABP8DHT3_9ACTN</name>
<organism evidence="1 2">
    <name type="scientific">Dactylosporangium darangshiense</name>
    <dbReference type="NCBI Taxonomy" id="579108"/>
    <lineage>
        <taxon>Bacteria</taxon>
        <taxon>Bacillati</taxon>
        <taxon>Actinomycetota</taxon>
        <taxon>Actinomycetes</taxon>
        <taxon>Micromonosporales</taxon>
        <taxon>Micromonosporaceae</taxon>
        <taxon>Dactylosporangium</taxon>
    </lineage>
</organism>